<feature type="domain" description="EF-hand" evidence="4">
    <location>
        <begin position="49"/>
        <end position="84"/>
    </location>
</feature>
<dbReference type="InterPro" id="IPR018247">
    <property type="entry name" value="EF_Hand_1_Ca_BS"/>
</dbReference>
<feature type="domain" description="EF-hand" evidence="4">
    <location>
        <begin position="90"/>
        <end position="125"/>
    </location>
</feature>
<evidence type="ECO:0000313" key="6">
    <source>
        <dbReference type="Proteomes" id="UP000235145"/>
    </source>
</evidence>
<dbReference type="SUPFAM" id="SSF47473">
    <property type="entry name" value="EF-hand"/>
    <property type="match status" value="1"/>
</dbReference>
<dbReference type="Gramene" id="rna-gnl|WGS:NBSK|LSAT_8X41821_mrna">
    <property type="protein sequence ID" value="cds-PLY86248.1"/>
    <property type="gene ID" value="gene-LSAT_8X41821"/>
</dbReference>
<evidence type="ECO:0000259" key="4">
    <source>
        <dbReference type="PROSITE" id="PS50222"/>
    </source>
</evidence>
<keyword evidence="3" id="KW-0106">Calcium</keyword>
<feature type="domain" description="EF-hand" evidence="4">
    <location>
        <begin position="13"/>
        <end position="48"/>
    </location>
</feature>
<evidence type="ECO:0000256" key="3">
    <source>
        <dbReference type="ARBA" id="ARBA00022837"/>
    </source>
</evidence>
<accession>A0A9R1USJ6</accession>
<dbReference type="FunFam" id="1.10.238.10:FF:000001">
    <property type="entry name" value="Calmodulin 1"/>
    <property type="match status" value="1"/>
</dbReference>
<dbReference type="Proteomes" id="UP000235145">
    <property type="component" value="Unassembled WGS sequence"/>
</dbReference>
<dbReference type="PROSITE" id="PS50222">
    <property type="entry name" value="EF_HAND_2"/>
    <property type="match status" value="4"/>
</dbReference>
<dbReference type="InterPro" id="IPR011992">
    <property type="entry name" value="EF-hand-dom_pair"/>
</dbReference>
<keyword evidence="2" id="KW-0677">Repeat</keyword>
<sequence>MATESNSASAYLTNMDEVKQVFSRFDVNGNGKITAVELVDVMKALGSDTSLDVVKQIMEDIDTDCDGFINLEEFAGFLKGSANAGGEDDGGMKELHDAFKLYDLNKNGLISASELHQILSRLGMEENCSLDDCTNMIKSVDSDGDGYVNFEEFRKMMSKSNNSSK</sequence>
<organism evidence="5 6">
    <name type="scientific">Lactuca sativa</name>
    <name type="common">Garden lettuce</name>
    <dbReference type="NCBI Taxonomy" id="4236"/>
    <lineage>
        <taxon>Eukaryota</taxon>
        <taxon>Viridiplantae</taxon>
        <taxon>Streptophyta</taxon>
        <taxon>Embryophyta</taxon>
        <taxon>Tracheophyta</taxon>
        <taxon>Spermatophyta</taxon>
        <taxon>Magnoliopsida</taxon>
        <taxon>eudicotyledons</taxon>
        <taxon>Gunneridae</taxon>
        <taxon>Pentapetalae</taxon>
        <taxon>asterids</taxon>
        <taxon>campanulids</taxon>
        <taxon>Asterales</taxon>
        <taxon>Asteraceae</taxon>
        <taxon>Cichorioideae</taxon>
        <taxon>Cichorieae</taxon>
        <taxon>Lactucinae</taxon>
        <taxon>Lactuca</taxon>
    </lineage>
</organism>
<proteinExistence type="predicted"/>
<dbReference type="SMART" id="SM00054">
    <property type="entry name" value="EFh"/>
    <property type="match status" value="4"/>
</dbReference>
<dbReference type="Gene3D" id="1.10.238.10">
    <property type="entry name" value="EF-hand"/>
    <property type="match status" value="2"/>
</dbReference>
<evidence type="ECO:0000256" key="1">
    <source>
        <dbReference type="ARBA" id="ARBA00022723"/>
    </source>
</evidence>
<keyword evidence="6" id="KW-1185">Reference proteome</keyword>
<evidence type="ECO:0000313" key="5">
    <source>
        <dbReference type="EMBL" id="KAJ0193207.1"/>
    </source>
</evidence>
<gene>
    <name evidence="5" type="ORF">LSAT_V11C800405580</name>
</gene>
<dbReference type="PANTHER" id="PTHR10891">
    <property type="entry name" value="EF-HAND CALCIUM-BINDING DOMAIN CONTAINING PROTEIN"/>
    <property type="match status" value="1"/>
</dbReference>
<comment type="caution">
    <text evidence="5">The sequence shown here is derived from an EMBL/GenBank/DDBJ whole genome shotgun (WGS) entry which is preliminary data.</text>
</comment>
<keyword evidence="1" id="KW-0479">Metal-binding</keyword>
<dbReference type="CDD" id="cd00051">
    <property type="entry name" value="EFh"/>
    <property type="match status" value="2"/>
</dbReference>
<name>A0A9R1USJ6_LACSA</name>
<dbReference type="InterPro" id="IPR002048">
    <property type="entry name" value="EF_hand_dom"/>
</dbReference>
<dbReference type="EMBL" id="NBSK02000008">
    <property type="protein sequence ID" value="KAJ0193207.1"/>
    <property type="molecule type" value="Genomic_DNA"/>
</dbReference>
<dbReference type="Pfam" id="PF13499">
    <property type="entry name" value="EF-hand_7"/>
    <property type="match status" value="2"/>
</dbReference>
<feature type="domain" description="EF-hand" evidence="4">
    <location>
        <begin position="128"/>
        <end position="163"/>
    </location>
</feature>
<dbReference type="GO" id="GO:0005509">
    <property type="term" value="F:calcium ion binding"/>
    <property type="evidence" value="ECO:0007669"/>
    <property type="project" value="InterPro"/>
</dbReference>
<dbReference type="OrthoDB" id="26525at2759"/>
<protein>
    <recommendedName>
        <fullName evidence="4">EF-hand domain-containing protein</fullName>
    </recommendedName>
</protein>
<dbReference type="InterPro" id="IPR039647">
    <property type="entry name" value="EF_hand_pair_protein_CML-like"/>
</dbReference>
<dbReference type="PROSITE" id="PS00018">
    <property type="entry name" value="EF_HAND_1"/>
    <property type="match status" value="4"/>
</dbReference>
<reference evidence="5 6" key="1">
    <citation type="journal article" date="2017" name="Nat. Commun.">
        <title>Genome assembly with in vitro proximity ligation data and whole-genome triplication in lettuce.</title>
        <authorList>
            <person name="Reyes-Chin-Wo S."/>
            <person name="Wang Z."/>
            <person name="Yang X."/>
            <person name="Kozik A."/>
            <person name="Arikit S."/>
            <person name="Song C."/>
            <person name="Xia L."/>
            <person name="Froenicke L."/>
            <person name="Lavelle D.O."/>
            <person name="Truco M.J."/>
            <person name="Xia R."/>
            <person name="Zhu S."/>
            <person name="Xu C."/>
            <person name="Xu H."/>
            <person name="Xu X."/>
            <person name="Cox K."/>
            <person name="Korf I."/>
            <person name="Meyers B.C."/>
            <person name="Michelmore R.W."/>
        </authorList>
    </citation>
    <scope>NUCLEOTIDE SEQUENCE [LARGE SCALE GENOMIC DNA]</scope>
    <source>
        <strain evidence="6">cv. Salinas</strain>
        <tissue evidence="5">Seedlings</tissue>
    </source>
</reference>
<dbReference type="AlphaFoldDB" id="A0A9R1USJ6"/>
<evidence type="ECO:0000256" key="2">
    <source>
        <dbReference type="ARBA" id="ARBA00022737"/>
    </source>
</evidence>